<dbReference type="AlphaFoldDB" id="E2ZKM3"/>
<comment type="caution">
    <text evidence="1">The sequence shown here is derived from an EMBL/GenBank/DDBJ whole genome shotgun (WGS) entry which is preliminary data.</text>
</comment>
<evidence type="ECO:0000313" key="1">
    <source>
        <dbReference type="EMBL" id="EFQ06269.1"/>
    </source>
</evidence>
<dbReference type="EMBL" id="AECU01000173">
    <property type="protein sequence ID" value="EFQ06269.1"/>
    <property type="molecule type" value="Genomic_DNA"/>
</dbReference>
<protein>
    <submittedName>
        <fullName evidence="1">Uncharacterized protein</fullName>
    </submittedName>
</protein>
<organism evidence="1 2">
    <name type="scientific">Faecalibacterium cf. prausnitzii KLE1255</name>
    <dbReference type="NCBI Taxonomy" id="748224"/>
    <lineage>
        <taxon>Bacteria</taxon>
        <taxon>Bacillati</taxon>
        <taxon>Bacillota</taxon>
        <taxon>Clostridia</taxon>
        <taxon>Eubacteriales</taxon>
        <taxon>Oscillospiraceae</taxon>
        <taxon>Faecalibacterium</taxon>
    </lineage>
</organism>
<dbReference type="HOGENOM" id="CLU_3200021_0_0_9"/>
<dbReference type="BioCyc" id="FCF748224-HMP:GTSS-1332-MONOMER"/>
<accession>E2ZKM3</accession>
<evidence type="ECO:0000313" key="2">
    <source>
        <dbReference type="Proteomes" id="UP000006028"/>
    </source>
</evidence>
<proteinExistence type="predicted"/>
<dbReference type="Proteomes" id="UP000006028">
    <property type="component" value="Unassembled WGS sequence"/>
</dbReference>
<name>E2ZKM3_9FIRM</name>
<gene>
    <name evidence="1" type="ORF">HMPREF9436_02225</name>
</gene>
<sequence length="45" mass="5407">MQHNGSFYNRYAQKQSASLQHSFYFIAPERFAQDGVMWYNHILSH</sequence>
<reference evidence="1 2" key="1">
    <citation type="submission" date="2010-08" db="EMBL/GenBank/DDBJ databases">
        <authorList>
            <person name="Weinstock G."/>
            <person name="Sodergren E."/>
            <person name="Clifton S."/>
            <person name="Fulton L."/>
            <person name="Fulton B."/>
            <person name="Courtney L."/>
            <person name="Fronick C."/>
            <person name="Harrison M."/>
            <person name="Strong C."/>
            <person name="Farmer C."/>
            <person name="Delahaunty K."/>
            <person name="Markovic C."/>
            <person name="Hall O."/>
            <person name="Minx P."/>
            <person name="Tomlinson C."/>
            <person name="Mitreva M."/>
            <person name="Hou S."/>
            <person name="Chen J."/>
            <person name="Wollam A."/>
            <person name="Pepin K.H."/>
            <person name="Johnson M."/>
            <person name="Bhonagiri V."/>
            <person name="Zhang X."/>
            <person name="Suruliraj S."/>
            <person name="Warren W."/>
            <person name="Chinwalla A."/>
            <person name="Mardis E.R."/>
            <person name="Wilson R.K."/>
        </authorList>
    </citation>
    <scope>NUCLEOTIDE SEQUENCE [LARGE SCALE GENOMIC DNA]</scope>
    <source>
        <strain evidence="1 2">KLE1255</strain>
    </source>
</reference>